<dbReference type="InterPro" id="IPR010982">
    <property type="entry name" value="Lambda_DNA-bd_dom_sf"/>
</dbReference>
<dbReference type="CDD" id="cd00093">
    <property type="entry name" value="HTH_XRE"/>
    <property type="match status" value="1"/>
</dbReference>
<dbReference type="PROSITE" id="PS50943">
    <property type="entry name" value="HTH_CROC1"/>
    <property type="match status" value="1"/>
</dbReference>
<evidence type="ECO:0000259" key="1">
    <source>
        <dbReference type="PROSITE" id="PS50943"/>
    </source>
</evidence>
<dbReference type="EMBL" id="WEGI01000003">
    <property type="protein sequence ID" value="MQY25832.1"/>
    <property type="molecule type" value="Genomic_DNA"/>
</dbReference>
<dbReference type="RefSeq" id="WP_019925045.1">
    <property type="nucleotide sequence ID" value="NZ_WEGI01000003.1"/>
</dbReference>
<reference evidence="2 3" key="1">
    <citation type="submission" date="2019-10" db="EMBL/GenBank/DDBJ databases">
        <title>Nocardia macrotermitis sp. nov. and Nocardia aurantia sp. nov., isolated from the gut of fungus growing-termite Macrotermes natalensis.</title>
        <authorList>
            <person name="Benndorf R."/>
            <person name="Schwitalla J."/>
            <person name="Martin K."/>
            <person name="De Beer W."/>
            <person name="Kaster A.-K."/>
            <person name="Vollmers J."/>
            <person name="Poulsen M."/>
            <person name="Beemelmanns C."/>
        </authorList>
    </citation>
    <scope>NUCLEOTIDE SEQUENCE [LARGE SCALE GENOMIC DNA]</scope>
    <source>
        <strain evidence="2 3">RB56</strain>
    </source>
</reference>
<proteinExistence type="predicted"/>
<protein>
    <recommendedName>
        <fullName evidence="1">HTH cro/C1-type domain-containing protein</fullName>
    </recommendedName>
</protein>
<dbReference type="Gene3D" id="1.10.260.40">
    <property type="entry name" value="lambda repressor-like DNA-binding domains"/>
    <property type="match status" value="1"/>
</dbReference>
<organism evidence="2 3">
    <name type="scientific">Nocardia aurantia</name>
    <dbReference type="NCBI Taxonomy" id="2585199"/>
    <lineage>
        <taxon>Bacteria</taxon>
        <taxon>Bacillati</taxon>
        <taxon>Actinomycetota</taxon>
        <taxon>Actinomycetes</taxon>
        <taxon>Mycobacteriales</taxon>
        <taxon>Nocardiaceae</taxon>
        <taxon>Nocardia</taxon>
    </lineage>
</organism>
<dbReference type="GO" id="GO:0003677">
    <property type="term" value="F:DNA binding"/>
    <property type="evidence" value="ECO:0007669"/>
    <property type="project" value="InterPro"/>
</dbReference>
<feature type="domain" description="HTH cro/C1-type" evidence="1">
    <location>
        <begin position="18"/>
        <end position="72"/>
    </location>
</feature>
<dbReference type="Pfam" id="PF01381">
    <property type="entry name" value="HTH_3"/>
    <property type="match status" value="1"/>
</dbReference>
<dbReference type="AlphaFoldDB" id="A0A7K0DKS3"/>
<dbReference type="Proteomes" id="UP000431401">
    <property type="component" value="Unassembled WGS sequence"/>
</dbReference>
<name>A0A7K0DKS3_9NOCA</name>
<evidence type="ECO:0000313" key="3">
    <source>
        <dbReference type="Proteomes" id="UP000431401"/>
    </source>
</evidence>
<comment type="caution">
    <text evidence="2">The sequence shown here is derived from an EMBL/GenBank/DDBJ whole genome shotgun (WGS) entry which is preliminary data.</text>
</comment>
<dbReference type="InterPro" id="IPR001387">
    <property type="entry name" value="Cro/C1-type_HTH"/>
</dbReference>
<sequence length="82" mass="9063">MAKLDVHAKIDQVVADELRAARARRRLSRAQLSASSGLAVSTIQRFENGERSPDLRQLHDLCAALRISPVDIVSVISKIDEK</sequence>
<evidence type="ECO:0000313" key="2">
    <source>
        <dbReference type="EMBL" id="MQY25832.1"/>
    </source>
</evidence>
<accession>A0A7K0DKS3</accession>
<keyword evidence="3" id="KW-1185">Reference proteome</keyword>
<dbReference type="SMART" id="SM00530">
    <property type="entry name" value="HTH_XRE"/>
    <property type="match status" value="1"/>
</dbReference>
<dbReference type="OrthoDB" id="4559966at2"/>
<dbReference type="SUPFAM" id="SSF47413">
    <property type="entry name" value="lambda repressor-like DNA-binding domains"/>
    <property type="match status" value="1"/>
</dbReference>
<gene>
    <name evidence="2" type="ORF">NRB56_13910</name>
</gene>